<keyword evidence="3 5" id="KW-0418">Kinase</keyword>
<dbReference type="GO" id="GO:0016301">
    <property type="term" value="F:kinase activity"/>
    <property type="evidence" value="ECO:0007669"/>
    <property type="project" value="UniProtKB-KW"/>
</dbReference>
<organism evidence="5 6">
    <name type="scientific">Imperialibacter roseus</name>
    <dbReference type="NCBI Taxonomy" id="1324217"/>
    <lineage>
        <taxon>Bacteria</taxon>
        <taxon>Pseudomonadati</taxon>
        <taxon>Bacteroidota</taxon>
        <taxon>Cytophagia</taxon>
        <taxon>Cytophagales</taxon>
        <taxon>Flammeovirgaceae</taxon>
        <taxon>Imperialibacter</taxon>
    </lineage>
</organism>
<sequence>MKKTYDVFGIGNALVDIVFDADNSFLEKYKVEKGLMTLVDEARQHELIEALHLDENMMQCGGSAANTIIGTSQFGGKCYYACKVANDKFGHFYLEDLRKNGVDTNLTDATAPEGITGKCLVMVTDDADRTMNTFLGITSNFSNAEIDERALKDSQYLYIEGYLVTSETGLEAMKHAKKIAEENGVKVALTFSDPSMVKYFKTQMEEVVGASVDLLFCNEEEAMLFTGKNNILHAREELKKAAKKFAITQGKNGAMIYDGDTFIDIEPYKVNAVDTVGAGDMFSGAFLYGITHGHSIAEAGKMASLASSKVVSQYGPRLEWHQVKEIMNHLFE</sequence>
<feature type="domain" description="Carbohydrate kinase PfkB" evidence="4">
    <location>
        <begin position="56"/>
        <end position="318"/>
    </location>
</feature>
<gene>
    <name evidence="5" type="ORF">RT717_28095</name>
</gene>
<reference evidence="5 6" key="1">
    <citation type="journal article" date="2023" name="Microbiol. Resour. Announc.">
        <title>Complete Genome Sequence of Imperialibacter roseus strain P4T.</title>
        <authorList>
            <person name="Tizabi D.R."/>
            <person name="Bachvaroff T."/>
            <person name="Hill R.T."/>
        </authorList>
    </citation>
    <scope>NUCLEOTIDE SEQUENCE [LARGE SCALE GENOMIC DNA]</scope>
    <source>
        <strain evidence="5 6">P4T</strain>
    </source>
</reference>
<evidence type="ECO:0000313" key="6">
    <source>
        <dbReference type="Proteomes" id="UP001302349"/>
    </source>
</evidence>
<evidence type="ECO:0000259" key="4">
    <source>
        <dbReference type="Pfam" id="PF00294"/>
    </source>
</evidence>
<evidence type="ECO:0000256" key="2">
    <source>
        <dbReference type="ARBA" id="ARBA00022679"/>
    </source>
</evidence>
<dbReference type="Proteomes" id="UP001302349">
    <property type="component" value="Chromosome"/>
</dbReference>
<evidence type="ECO:0000313" key="5">
    <source>
        <dbReference type="EMBL" id="WOK06934.1"/>
    </source>
</evidence>
<dbReference type="InterPro" id="IPR029056">
    <property type="entry name" value="Ribokinase-like"/>
</dbReference>
<dbReference type="EMBL" id="CP136051">
    <property type="protein sequence ID" value="WOK06934.1"/>
    <property type="molecule type" value="Genomic_DNA"/>
</dbReference>
<comment type="similarity">
    <text evidence="1">Belongs to the carbohydrate kinase PfkB family.</text>
</comment>
<dbReference type="Pfam" id="PF00294">
    <property type="entry name" value="PfkB"/>
    <property type="match status" value="1"/>
</dbReference>
<dbReference type="Gene3D" id="3.30.1110.10">
    <property type="match status" value="1"/>
</dbReference>
<evidence type="ECO:0000256" key="1">
    <source>
        <dbReference type="ARBA" id="ARBA00010688"/>
    </source>
</evidence>
<dbReference type="CDD" id="cd01168">
    <property type="entry name" value="adenosine_kinase"/>
    <property type="match status" value="1"/>
</dbReference>
<dbReference type="PROSITE" id="PS00584">
    <property type="entry name" value="PFKB_KINASES_2"/>
    <property type="match status" value="1"/>
</dbReference>
<dbReference type="Gene3D" id="3.40.1190.20">
    <property type="match status" value="1"/>
</dbReference>
<dbReference type="SUPFAM" id="SSF53613">
    <property type="entry name" value="Ribokinase-like"/>
    <property type="match status" value="1"/>
</dbReference>
<dbReference type="InterPro" id="IPR011611">
    <property type="entry name" value="PfkB_dom"/>
</dbReference>
<proteinExistence type="inferred from homology"/>
<dbReference type="InterPro" id="IPR002173">
    <property type="entry name" value="Carboh/pur_kinase_PfkB_CS"/>
</dbReference>
<dbReference type="InterPro" id="IPR052700">
    <property type="entry name" value="Carb_kinase_PfkB-like"/>
</dbReference>
<accession>A0ABZ0IPM0</accession>
<keyword evidence="2" id="KW-0808">Transferase</keyword>
<dbReference type="PANTHER" id="PTHR43320">
    <property type="entry name" value="SUGAR KINASE"/>
    <property type="match status" value="1"/>
</dbReference>
<keyword evidence="6" id="KW-1185">Reference proteome</keyword>
<name>A0ABZ0IPM0_9BACT</name>
<protein>
    <submittedName>
        <fullName evidence="5">Adenosine kinase</fullName>
    </submittedName>
</protein>
<dbReference type="RefSeq" id="WP_317489627.1">
    <property type="nucleotide sequence ID" value="NZ_CP136051.1"/>
</dbReference>
<dbReference type="PANTHER" id="PTHR43320:SF3">
    <property type="entry name" value="CARBOHYDRATE KINASE PFKB DOMAIN-CONTAINING PROTEIN"/>
    <property type="match status" value="1"/>
</dbReference>
<evidence type="ECO:0000256" key="3">
    <source>
        <dbReference type="ARBA" id="ARBA00022777"/>
    </source>
</evidence>